<dbReference type="AlphaFoldDB" id="A0A2I3H868"/>
<accession>A0A2I3H868</accession>
<evidence type="ECO:0000313" key="2">
    <source>
        <dbReference type="Proteomes" id="UP000001073"/>
    </source>
</evidence>
<sequence>MAEISDLDRQIEQLRRCELIKESEVKALCAKARCAATSMDNSMTSKSCSE</sequence>
<reference evidence="1 2" key="1">
    <citation type="submission" date="2012-10" db="EMBL/GenBank/DDBJ databases">
        <authorList>
            <consortium name="Gibbon Genome Sequencing Consortium"/>
        </authorList>
    </citation>
    <scope>NUCLEOTIDE SEQUENCE [LARGE SCALE GENOMIC DNA]</scope>
</reference>
<reference evidence="1" key="3">
    <citation type="submission" date="2025-09" db="UniProtKB">
        <authorList>
            <consortium name="Ensembl"/>
        </authorList>
    </citation>
    <scope>IDENTIFICATION</scope>
</reference>
<dbReference type="EMBL" id="ADFV01133303">
    <property type="status" value="NOT_ANNOTATED_CDS"/>
    <property type="molecule type" value="Genomic_DNA"/>
</dbReference>
<dbReference type="Proteomes" id="UP000001073">
    <property type="component" value="Chromosome 2"/>
</dbReference>
<keyword evidence="2" id="KW-1185">Reference proteome</keyword>
<dbReference type="GeneTree" id="ENSGT00930000151040"/>
<name>A0A2I3H868_NOMLE</name>
<evidence type="ECO:0000313" key="1">
    <source>
        <dbReference type="Ensembl" id="ENSNLEP00000039818.1"/>
    </source>
</evidence>
<protein>
    <submittedName>
        <fullName evidence="1">Protein phosphatase 4 catalytic subunit</fullName>
    </submittedName>
</protein>
<reference evidence="1" key="2">
    <citation type="submission" date="2025-08" db="UniProtKB">
        <authorList>
            <consortium name="Ensembl"/>
        </authorList>
    </citation>
    <scope>IDENTIFICATION</scope>
</reference>
<dbReference type="SMR" id="A0A2I3H868"/>
<gene>
    <name evidence="1" type="primary">PPP4C</name>
</gene>
<proteinExistence type="predicted"/>
<dbReference type="Ensembl" id="ENSNLET00000043643.1">
    <property type="protein sequence ID" value="ENSNLEP00000039818.1"/>
    <property type="gene ID" value="ENSNLEG00000002055.3"/>
</dbReference>
<dbReference type="EMBL" id="ADFV01133304">
    <property type="status" value="NOT_ANNOTATED_CDS"/>
    <property type="molecule type" value="Genomic_DNA"/>
</dbReference>
<organism evidence="1 2">
    <name type="scientific">Nomascus leucogenys</name>
    <name type="common">Northern white-cheeked gibbon</name>
    <name type="synonym">Hylobates leucogenys</name>
    <dbReference type="NCBI Taxonomy" id="61853"/>
    <lineage>
        <taxon>Eukaryota</taxon>
        <taxon>Metazoa</taxon>
        <taxon>Chordata</taxon>
        <taxon>Craniata</taxon>
        <taxon>Vertebrata</taxon>
        <taxon>Euteleostomi</taxon>
        <taxon>Mammalia</taxon>
        <taxon>Eutheria</taxon>
        <taxon>Euarchontoglires</taxon>
        <taxon>Primates</taxon>
        <taxon>Haplorrhini</taxon>
        <taxon>Catarrhini</taxon>
        <taxon>Hylobatidae</taxon>
        <taxon>Nomascus</taxon>
    </lineage>
</organism>